<keyword evidence="10" id="KW-1185">Reference proteome</keyword>
<organism evidence="9 10">
    <name type="scientific">Kineosporia succinea</name>
    <dbReference type="NCBI Taxonomy" id="84632"/>
    <lineage>
        <taxon>Bacteria</taxon>
        <taxon>Bacillati</taxon>
        <taxon>Actinomycetota</taxon>
        <taxon>Actinomycetes</taxon>
        <taxon>Kineosporiales</taxon>
        <taxon>Kineosporiaceae</taxon>
        <taxon>Kineosporia</taxon>
    </lineage>
</organism>
<evidence type="ECO:0000256" key="6">
    <source>
        <dbReference type="SAM" id="Phobius"/>
    </source>
</evidence>
<protein>
    <submittedName>
        <fullName evidence="9">Methyl-accepting chemotaxis protein</fullName>
    </submittedName>
</protein>
<dbReference type="Pfam" id="PF00015">
    <property type="entry name" value="MCPsignal"/>
    <property type="match status" value="1"/>
</dbReference>
<keyword evidence="3 5" id="KW-0807">Transducer</keyword>
<feature type="transmembrane region" description="Helical" evidence="6">
    <location>
        <begin position="205"/>
        <end position="227"/>
    </location>
</feature>
<comment type="similarity">
    <text evidence="4">Belongs to the methyl-accepting chemotaxis (MCP) protein family.</text>
</comment>
<dbReference type="SMART" id="SM00304">
    <property type="entry name" value="HAMP"/>
    <property type="match status" value="1"/>
</dbReference>
<evidence type="ECO:0000313" key="10">
    <source>
        <dbReference type="Proteomes" id="UP001235712"/>
    </source>
</evidence>
<gene>
    <name evidence="9" type="ORF">J2S57_000181</name>
</gene>
<dbReference type="InterPro" id="IPR004089">
    <property type="entry name" value="MCPsignal_dom"/>
</dbReference>
<dbReference type="Proteomes" id="UP001235712">
    <property type="component" value="Unassembled WGS sequence"/>
</dbReference>
<dbReference type="Pfam" id="PF12729">
    <property type="entry name" value="4HB_MCP_1"/>
    <property type="match status" value="1"/>
</dbReference>
<dbReference type="PROSITE" id="PS50111">
    <property type="entry name" value="CHEMOTAXIS_TRANSDUC_2"/>
    <property type="match status" value="1"/>
</dbReference>
<dbReference type="PROSITE" id="PS50885">
    <property type="entry name" value="HAMP"/>
    <property type="match status" value="1"/>
</dbReference>
<keyword evidence="1 6" id="KW-0812">Transmembrane</keyword>
<keyword evidence="2 6" id="KW-1133">Transmembrane helix</keyword>
<name>A0ABT9NVX8_9ACTN</name>
<evidence type="ECO:0000313" key="9">
    <source>
        <dbReference type="EMBL" id="MDP9824432.1"/>
    </source>
</evidence>
<dbReference type="RefSeq" id="WP_307236986.1">
    <property type="nucleotide sequence ID" value="NZ_JAUSQZ010000001.1"/>
</dbReference>
<reference evidence="9 10" key="1">
    <citation type="submission" date="2023-07" db="EMBL/GenBank/DDBJ databases">
        <title>Sequencing the genomes of 1000 actinobacteria strains.</title>
        <authorList>
            <person name="Klenk H.-P."/>
        </authorList>
    </citation>
    <scope>NUCLEOTIDE SEQUENCE [LARGE SCALE GENOMIC DNA]</scope>
    <source>
        <strain evidence="9 10">DSM 44388</strain>
    </source>
</reference>
<evidence type="ECO:0000256" key="4">
    <source>
        <dbReference type="ARBA" id="ARBA00029447"/>
    </source>
</evidence>
<dbReference type="SUPFAM" id="SSF58104">
    <property type="entry name" value="Methyl-accepting chemotaxis protein (MCP) signaling domain"/>
    <property type="match status" value="1"/>
</dbReference>
<evidence type="ECO:0000259" key="7">
    <source>
        <dbReference type="PROSITE" id="PS50111"/>
    </source>
</evidence>
<accession>A0ABT9NVX8</accession>
<sequence length="539" mass="55650">MAVIPVPASGRRNRLADLGISSKVLAAVLTAAVVAVAVWVSGFVGLKRTSDAAHLIATSNVASIETLGQVRSTFTQARLDVTNQALSTDEARTTQFESAFEADAKDFAVALTAYRNSSPANSTRTIDTLEAGWNSYLTVARDTLLPLGQANRLAAWSNARDTEVLPVVTKMTDQLTAMDDVERADARKNADHAASVYRTSRNLSAVVLVLGLALAIALGVLVARTIVRSLLRVQAVCEALAAGDLTRSAGLPGRDEPAQMGRALDAALGTLRGTVGTIGDSASALAGATEELTATASQIAASAQDTSARSQRVSEAAEMISRSVDTVSSGGQEMGAAIMEISQNAAEAARVAEEAVRLTETTSQTMSQLGESSVEIGNIVKVITSIAEQTNLLALNATIEAARAGEAGKGFAVVADEVKQLAQETARATEDIAARVQAIQADTSGSVEAITEVSAVIMRISEFQTTIASAVEEQSATTAEMNRSVAEAAEGTGEVSRNIGGVADAAAATSRGADETQAATAELARMSAQLNGIVSGFRI</sequence>
<evidence type="ECO:0000256" key="5">
    <source>
        <dbReference type="PROSITE-ProRule" id="PRU00284"/>
    </source>
</evidence>
<feature type="domain" description="HAMP" evidence="8">
    <location>
        <begin position="224"/>
        <end position="276"/>
    </location>
</feature>
<dbReference type="EMBL" id="JAUSQZ010000001">
    <property type="protein sequence ID" value="MDP9824432.1"/>
    <property type="molecule type" value="Genomic_DNA"/>
</dbReference>
<evidence type="ECO:0000256" key="1">
    <source>
        <dbReference type="ARBA" id="ARBA00022692"/>
    </source>
</evidence>
<dbReference type="PANTHER" id="PTHR32089:SF112">
    <property type="entry name" value="LYSOZYME-LIKE PROTEIN-RELATED"/>
    <property type="match status" value="1"/>
</dbReference>
<dbReference type="InterPro" id="IPR024478">
    <property type="entry name" value="HlyB_4HB_MCP"/>
</dbReference>
<dbReference type="InterPro" id="IPR004090">
    <property type="entry name" value="Chemotax_Me-accpt_rcpt"/>
</dbReference>
<feature type="transmembrane region" description="Helical" evidence="6">
    <location>
        <begin position="24"/>
        <end position="46"/>
    </location>
</feature>
<proteinExistence type="inferred from homology"/>
<dbReference type="PANTHER" id="PTHR32089">
    <property type="entry name" value="METHYL-ACCEPTING CHEMOTAXIS PROTEIN MCPB"/>
    <property type="match status" value="1"/>
</dbReference>
<evidence type="ECO:0000259" key="8">
    <source>
        <dbReference type="PROSITE" id="PS50885"/>
    </source>
</evidence>
<dbReference type="InterPro" id="IPR003660">
    <property type="entry name" value="HAMP_dom"/>
</dbReference>
<evidence type="ECO:0000256" key="2">
    <source>
        <dbReference type="ARBA" id="ARBA00022989"/>
    </source>
</evidence>
<comment type="caution">
    <text evidence="9">The sequence shown here is derived from an EMBL/GenBank/DDBJ whole genome shotgun (WGS) entry which is preliminary data.</text>
</comment>
<feature type="domain" description="Methyl-accepting transducer" evidence="7">
    <location>
        <begin position="281"/>
        <end position="524"/>
    </location>
</feature>
<dbReference type="Gene3D" id="1.10.287.950">
    <property type="entry name" value="Methyl-accepting chemotaxis protein"/>
    <property type="match status" value="1"/>
</dbReference>
<dbReference type="SMART" id="SM00283">
    <property type="entry name" value="MA"/>
    <property type="match status" value="1"/>
</dbReference>
<dbReference type="PRINTS" id="PR00260">
    <property type="entry name" value="CHEMTRNSDUCR"/>
</dbReference>
<keyword evidence="6" id="KW-0472">Membrane</keyword>
<evidence type="ECO:0000256" key="3">
    <source>
        <dbReference type="ARBA" id="ARBA00023224"/>
    </source>
</evidence>
<dbReference type="Pfam" id="PF00672">
    <property type="entry name" value="HAMP"/>
    <property type="match status" value="1"/>
</dbReference>